<sequence>MPLHFRKQFISEERFESAGVFDVDGDGHLDIVSGGYWYPGPDFRQRCPIGEVMAAGDYYDDFSTIPLDVTGDGRPDFITGGFFGAALQWRENPKGQRDQAWELHEIDKCGNIETTRAWDIDGDGQIEIIPNLPGGPLLAFKLAGGEFKRYVLWEGEQGHGLGCGDIAGNGRMDIVLRHGWLECPERPLEEPWTLHEEFDLGSASVPILVADVNGDGLNDLIVGQAHEYGLHWWRQQREGDKRTWTRHAIDPFNSQYHDMQWIDIDGDGQCELVTGKRYRAHCGNDPGADDPVGIYYFKWTGEGFSKQVIDYGAAGSATGCGIHFAIADLTGDGRLDIVAPGKGGLWVFFNEGER</sequence>
<dbReference type="InterPro" id="IPR013517">
    <property type="entry name" value="FG-GAP"/>
</dbReference>
<organism evidence="2">
    <name type="scientific">marine sediment metagenome</name>
    <dbReference type="NCBI Taxonomy" id="412755"/>
    <lineage>
        <taxon>unclassified sequences</taxon>
        <taxon>metagenomes</taxon>
        <taxon>ecological metagenomes</taxon>
    </lineage>
</organism>
<dbReference type="PANTHER" id="PTHR44103:SF1">
    <property type="entry name" value="PROPROTEIN CONVERTASE P"/>
    <property type="match status" value="1"/>
</dbReference>
<dbReference type="InterPro" id="IPR028994">
    <property type="entry name" value="Integrin_alpha_N"/>
</dbReference>
<dbReference type="EMBL" id="LAZR01000039">
    <property type="protein sequence ID" value="KKO00658.1"/>
    <property type="molecule type" value="Genomic_DNA"/>
</dbReference>
<evidence type="ECO:0000256" key="1">
    <source>
        <dbReference type="ARBA" id="ARBA00022729"/>
    </source>
</evidence>
<gene>
    <name evidence="2" type="ORF">LCGC14_0124320</name>
</gene>
<keyword evidence="1" id="KW-0732">Signal</keyword>
<reference evidence="2" key="1">
    <citation type="journal article" date="2015" name="Nature">
        <title>Complex archaea that bridge the gap between prokaryotes and eukaryotes.</title>
        <authorList>
            <person name="Spang A."/>
            <person name="Saw J.H."/>
            <person name="Jorgensen S.L."/>
            <person name="Zaremba-Niedzwiedzka K."/>
            <person name="Martijn J."/>
            <person name="Lind A.E."/>
            <person name="van Eijk R."/>
            <person name="Schleper C."/>
            <person name="Guy L."/>
            <person name="Ettema T.J."/>
        </authorList>
    </citation>
    <scope>NUCLEOTIDE SEQUENCE</scope>
</reference>
<evidence type="ECO:0008006" key="3">
    <source>
        <dbReference type="Google" id="ProtNLM"/>
    </source>
</evidence>
<dbReference type="Gene3D" id="2.130.10.130">
    <property type="entry name" value="Integrin alpha, N-terminal"/>
    <property type="match status" value="1"/>
</dbReference>
<evidence type="ECO:0000313" key="2">
    <source>
        <dbReference type="EMBL" id="KKO00658.1"/>
    </source>
</evidence>
<comment type="caution">
    <text evidence="2">The sequence shown here is derived from an EMBL/GenBank/DDBJ whole genome shotgun (WGS) entry which is preliminary data.</text>
</comment>
<protein>
    <recommendedName>
        <fullName evidence="3">VCBS repeat-containing protein</fullName>
    </recommendedName>
</protein>
<proteinExistence type="predicted"/>
<name>A0A0F9VL96_9ZZZZ</name>
<dbReference type="AlphaFoldDB" id="A0A0F9VL96"/>
<dbReference type="Pfam" id="PF13517">
    <property type="entry name" value="FG-GAP_3"/>
    <property type="match status" value="1"/>
</dbReference>
<dbReference type="SUPFAM" id="SSF69318">
    <property type="entry name" value="Integrin alpha N-terminal domain"/>
    <property type="match status" value="1"/>
</dbReference>
<accession>A0A0F9VL96</accession>
<dbReference type="PANTHER" id="PTHR44103">
    <property type="entry name" value="PROPROTEIN CONVERTASE P"/>
    <property type="match status" value="1"/>
</dbReference>